<proteinExistence type="predicted"/>
<dbReference type="SUPFAM" id="SSF53756">
    <property type="entry name" value="UDP-Glycosyltransferase/glycogen phosphorylase"/>
    <property type="match status" value="1"/>
</dbReference>
<dbReference type="InterPro" id="IPR051199">
    <property type="entry name" value="LPS_LOS_Heptosyltrfase"/>
</dbReference>
<dbReference type="EMBL" id="BJTG01000002">
    <property type="protein sequence ID" value="GEJ56328.1"/>
    <property type="molecule type" value="Genomic_DNA"/>
</dbReference>
<dbReference type="Proteomes" id="UP000503640">
    <property type="component" value="Unassembled WGS sequence"/>
</dbReference>
<evidence type="ECO:0000313" key="4">
    <source>
        <dbReference type="Proteomes" id="UP000503640"/>
    </source>
</evidence>
<evidence type="ECO:0000256" key="2">
    <source>
        <dbReference type="ARBA" id="ARBA00022679"/>
    </source>
</evidence>
<dbReference type="Gene3D" id="3.40.50.2000">
    <property type="entry name" value="Glycogen Phosphorylase B"/>
    <property type="match status" value="2"/>
</dbReference>
<comment type="caution">
    <text evidence="3">The sequence shown here is derived from an EMBL/GenBank/DDBJ whole genome shotgun (WGS) entry which is preliminary data.</text>
</comment>
<gene>
    <name evidence="3" type="ORF">AMYX_10690</name>
</gene>
<keyword evidence="4" id="KW-1185">Reference proteome</keyword>
<dbReference type="GO" id="GO:0008713">
    <property type="term" value="F:ADP-heptose-lipopolysaccharide heptosyltransferase activity"/>
    <property type="evidence" value="ECO:0007669"/>
    <property type="project" value="TreeGrafter"/>
</dbReference>
<dbReference type="InterPro" id="IPR002201">
    <property type="entry name" value="Glyco_trans_9"/>
</dbReference>
<protein>
    <submittedName>
        <fullName evidence="3">ADP-heptose--LPS heptosyltransferase</fullName>
    </submittedName>
</protein>
<dbReference type="Pfam" id="PF01075">
    <property type="entry name" value="Glyco_transf_9"/>
    <property type="match status" value="1"/>
</dbReference>
<dbReference type="RefSeq" id="WP_176063694.1">
    <property type="nucleotide sequence ID" value="NZ_BJTG01000002.1"/>
</dbReference>
<sequence length="326" mass="34157">MRVLVLQPGYLGDTVFLGPAVRALKARWPEGRVGLCVTPRGAPAARLLPGCDEVLVFDKRGADRGPAGLWRAGRRLRAFGAELALVPHVSARTGLLAWLSGAPRRIGYAPLCTERVRLDRGRPFVDRALVLAERAGAPGEPALALDAPAAHAAYAEGVLAGARRPVVGLVPGAEWATKRWAAERFAALAAELVRDGATPVLLGGPSERALASRIQALSGGALRDTTGNAIDEAVAVLARCDLVVGGDTGLVHCARALQRPALVLFGPTAPERHRFTHRERALTVGIACQPCHDHGPPTCPLGHHGCLAQLEVAQVAGAARALLQLP</sequence>
<keyword evidence="2 3" id="KW-0808">Transferase</keyword>
<dbReference type="GO" id="GO:0009244">
    <property type="term" value="P:lipopolysaccharide core region biosynthetic process"/>
    <property type="evidence" value="ECO:0007669"/>
    <property type="project" value="TreeGrafter"/>
</dbReference>
<reference evidence="4" key="1">
    <citation type="journal article" date="2020" name="Appl. Environ. Microbiol.">
        <title>Diazotrophic Anaeromyxobacter Isolates from Soils.</title>
        <authorList>
            <person name="Masuda Y."/>
            <person name="Yamanaka H."/>
            <person name="Xu Z.X."/>
            <person name="Shiratori Y."/>
            <person name="Aono T."/>
            <person name="Amachi S."/>
            <person name="Senoo K."/>
            <person name="Itoh H."/>
        </authorList>
    </citation>
    <scope>NUCLEOTIDE SEQUENCE [LARGE SCALE GENOMIC DNA]</scope>
    <source>
        <strain evidence="4">R267</strain>
    </source>
</reference>
<organism evidence="3 4">
    <name type="scientific">Anaeromyxobacter diazotrophicus</name>
    <dbReference type="NCBI Taxonomy" id="2590199"/>
    <lineage>
        <taxon>Bacteria</taxon>
        <taxon>Pseudomonadati</taxon>
        <taxon>Myxococcota</taxon>
        <taxon>Myxococcia</taxon>
        <taxon>Myxococcales</taxon>
        <taxon>Cystobacterineae</taxon>
        <taxon>Anaeromyxobacteraceae</taxon>
        <taxon>Anaeromyxobacter</taxon>
    </lineage>
</organism>
<accession>A0A7I9VJJ1</accession>
<evidence type="ECO:0000256" key="1">
    <source>
        <dbReference type="ARBA" id="ARBA00022676"/>
    </source>
</evidence>
<dbReference type="PANTHER" id="PTHR30160:SF7">
    <property type="entry name" value="ADP-HEPTOSE--LPS HEPTOSYLTRANSFERASE 2"/>
    <property type="match status" value="1"/>
</dbReference>
<dbReference type="GO" id="GO:0005829">
    <property type="term" value="C:cytosol"/>
    <property type="evidence" value="ECO:0007669"/>
    <property type="project" value="TreeGrafter"/>
</dbReference>
<keyword evidence="1" id="KW-0328">Glycosyltransferase</keyword>
<dbReference type="CDD" id="cd03789">
    <property type="entry name" value="GT9_LPS_heptosyltransferase"/>
    <property type="match status" value="1"/>
</dbReference>
<evidence type="ECO:0000313" key="3">
    <source>
        <dbReference type="EMBL" id="GEJ56328.1"/>
    </source>
</evidence>
<dbReference type="AlphaFoldDB" id="A0A7I9VJJ1"/>
<dbReference type="PANTHER" id="PTHR30160">
    <property type="entry name" value="TETRAACYLDISACCHARIDE 4'-KINASE-RELATED"/>
    <property type="match status" value="1"/>
</dbReference>
<name>A0A7I9VJJ1_9BACT</name>